<protein>
    <submittedName>
        <fullName evidence="1">Uncharacterized protein</fullName>
    </submittedName>
</protein>
<proteinExistence type="predicted"/>
<accession>A0A6L5G9F8</accession>
<comment type="caution">
    <text evidence="1">The sequence shown here is derived from an EMBL/GenBank/DDBJ whole genome shotgun (WGS) entry which is preliminary data.</text>
</comment>
<sequence>MDSLVYTVAAVGRVLIRGAVEAAKKIAQEVAAGIERDKRPYYGAGYAAAFAEDRRTADKSGYGFREEWKERLVYSEPGGSYTFECGWGDFSRPYHVYVPAAESWDRSMPEFMRGRRDEILERLRHWAGGDYIVHEE</sequence>
<organism evidence="1 2">
    <name type="scientific">Glycomyces albidus</name>
    <dbReference type="NCBI Taxonomy" id="2656774"/>
    <lineage>
        <taxon>Bacteria</taxon>
        <taxon>Bacillati</taxon>
        <taxon>Actinomycetota</taxon>
        <taxon>Actinomycetes</taxon>
        <taxon>Glycomycetales</taxon>
        <taxon>Glycomycetaceae</taxon>
        <taxon>Glycomyces</taxon>
    </lineage>
</organism>
<dbReference type="EMBL" id="WIAO01000012">
    <property type="protein sequence ID" value="MQM26295.1"/>
    <property type="molecule type" value="Genomic_DNA"/>
</dbReference>
<dbReference type="AlphaFoldDB" id="A0A6L5G9F8"/>
<dbReference type="RefSeq" id="WP_153025452.1">
    <property type="nucleotide sequence ID" value="NZ_WIAO01000012.1"/>
</dbReference>
<keyword evidence="2" id="KW-1185">Reference proteome</keyword>
<gene>
    <name evidence="1" type="ORF">GFD30_12045</name>
</gene>
<dbReference type="Proteomes" id="UP000477750">
    <property type="component" value="Unassembled WGS sequence"/>
</dbReference>
<name>A0A6L5G9F8_9ACTN</name>
<reference evidence="1 2" key="1">
    <citation type="submission" date="2019-10" db="EMBL/GenBank/DDBJ databases">
        <title>Glycomyces albidus sp. nov., a novel actinomycete isolated from rhizosphere soil of wheat (Triticum aestivum L.).</title>
        <authorList>
            <person name="Qian L."/>
        </authorList>
    </citation>
    <scope>NUCLEOTIDE SEQUENCE [LARGE SCALE GENOMIC DNA]</scope>
    <source>
        <strain evidence="1 2">NEAU-7082</strain>
    </source>
</reference>
<evidence type="ECO:0000313" key="2">
    <source>
        <dbReference type="Proteomes" id="UP000477750"/>
    </source>
</evidence>
<evidence type="ECO:0000313" key="1">
    <source>
        <dbReference type="EMBL" id="MQM26295.1"/>
    </source>
</evidence>